<feature type="repeat" description="TPR" evidence="3">
    <location>
        <begin position="708"/>
        <end position="741"/>
    </location>
</feature>
<dbReference type="GO" id="GO:0005576">
    <property type="term" value="C:extracellular region"/>
    <property type="evidence" value="ECO:0007669"/>
    <property type="project" value="InterPro"/>
</dbReference>
<dbReference type="SUPFAM" id="SSF56399">
    <property type="entry name" value="ADP-ribosylation"/>
    <property type="match status" value="1"/>
</dbReference>
<protein>
    <recommendedName>
        <fullName evidence="4">ADP ribosyltransferase domain-containing protein</fullName>
    </recommendedName>
</protein>
<evidence type="ECO:0000313" key="5">
    <source>
        <dbReference type="EMBL" id="CAF3848258.1"/>
    </source>
</evidence>
<dbReference type="InterPro" id="IPR011990">
    <property type="entry name" value="TPR-like_helical_dom_sf"/>
</dbReference>
<feature type="non-terminal residue" evidence="5">
    <location>
        <position position="1"/>
    </location>
</feature>
<dbReference type="Pfam" id="PF13181">
    <property type="entry name" value="TPR_8"/>
    <property type="match status" value="4"/>
</dbReference>
<dbReference type="PANTHER" id="PTHR45641:SF19">
    <property type="entry name" value="NEPHROCYSTIN-3"/>
    <property type="match status" value="1"/>
</dbReference>
<evidence type="ECO:0000256" key="1">
    <source>
        <dbReference type="ARBA" id="ARBA00022737"/>
    </source>
</evidence>
<proteinExistence type="predicted"/>
<dbReference type="SUPFAM" id="SSF48452">
    <property type="entry name" value="TPR-like"/>
    <property type="match status" value="4"/>
</dbReference>
<dbReference type="InterPro" id="IPR019734">
    <property type="entry name" value="TPR_rpt"/>
</dbReference>
<feature type="repeat" description="TPR" evidence="3">
    <location>
        <begin position="935"/>
        <end position="968"/>
    </location>
</feature>
<sequence length="1284" mass="153056">ELVHHHYHQVSNIFSSSIFASNENQNKEEIIIIWYDKNIDIYNDTKKTIELLQQVNDYVVICSNLDICLEYINQIKIEKIFLILSDQSIDEMIDKIHDYEQIDSIYIFGINNIKCEHYLKEDHEKYYKLIGIYTEHETLLKVIQENIYYLIKQSQITSLFEQDERTMKNLNSELHDFNAFRVFKYVLLKTNYDEEQEKREMLEICRNYYRGNKKELANINEFEQNYKSTNAIYWYTRPTFIYRLINKALRTEDYESLLIFRFFIIDLCKNLQLKYDDLKQHHEQFVSYHGLNLSPPEIYHLKYNIGKNIATNGFLSTSRSKDIANTFAKKGTKCLGVETVILEIHVDTTKLTTALVDIAEYSDYPEEQEVLFDLGTSFTIDNVTYDENDKIWLVKLSSVSEEVLMNDIQTLLKECRETEMNLLLGELLVRMGYYNKCRKYLENLFNLYENEYEYVAKIYELIGWSYADEKKYDQAILNYEKAFDRYLSFNQWEDASKVTNDIATCYYGKEDKVMARQYFEKAYDILKNKINLPDNHCVFGFIMKGFGILDSDNNSEIARNYYSKALEIYQNVSKTCKCNHHDDKIAQIYENIGLTYRDDGNYIQTIVYFQESEKLRKKYVTLWKERKAYTQCLIIIQGCYIRIKDKIGMNIYENKVTEFMENNLFFETSSEEQKFYLERKTRENLLIYELKLLKLLEKNQPFNYEKIIEQHLNIGKIYTKTKDYKWAREHYDKTYKICETKINSKEKQAQYLFNIGHRLLIDDKDYAFKFINKALEIRLLILKNDDINIGFSHYAMVACYETMNMFDMAIEHLQKAANIFEKYINDEQEYQFNVKELYTDCYYYSGFNYEKKHESDKAIEYILMAANLKECFFHNTPIHYCTLAKCYRFIAIKYDQMSNYNEAITFYNKYLEKMDKHLEDEFLSLELHNHSNEILRALFSLGTIYTNKKDYNQSIYYYEKFIQSAPIDHNNLPLCYVLIGQCHMDQKYYEKAIENFKKAIVHLENISLNKQNLYAGSMMYMGIGYSELGKNYFDNAIDCTLKAIKIYEQDSRENKTELALCYLIYGDILFKKGQYVESIEIANQSLTFQVETKLNVALTYLLLGCCYYEKDDYQTAFKHTKLSMEIYKEYCPEFNDEHSANIYGVIAKCCFRLNNFDEALSYALKLQEILNKLSSKLNIKKAGSLIVLALIYSKQYQYEKSMEYRKRALDICKQLIIDGENINGIGSIFEDNGELYINENKLKKARKYYKKALKYFKQDLIEDHPKIQRIQSVIDQLSQQYCLL</sequence>
<dbReference type="EMBL" id="CAJOAX010003332">
    <property type="protein sequence ID" value="CAF3848258.1"/>
    <property type="molecule type" value="Genomic_DNA"/>
</dbReference>
<dbReference type="Pfam" id="PF13374">
    <property type="entry name" value="TPR_10"/>
    <property type="match status" value="1"/>
</dbReference>
<keyword evidence="1" id="KW-0677">Repeat</keyword>
<dbReference type="Gene3D" id="1.25.40.10">
    <property type="entry name" value="Tetratricopeptide repeat domain"/>
    <property type="match status" value="6"/>
</dbReference>
<reference evidence="5" key="1">
    <citation type="submission" date="2021-02" db="EMBL/GenBank/DDBJ databases">
        <authorList>
            <person name="Nowell W R."/>
        </authorList>
    </citation>
    <scope>NUCLEOTIDE SEQUENCE</scope>
</reference>
<dbReference type="Proteomes" id="UP000663823">
    <property type="component" value="Unassembled WGS sequence"/>
</dbReference>
<dbReference type="Pfam" id="PF13424">
    <property type="entry name" value="TPR_12"/>
    <property type="match status" value="1"/>
</dbReference>
<dbReference type="InterPro" id="IPR003540">
    <property type="entry name" value="ADP-ribosyltransferase"/>
</dbReference>
<name>A0A819EC72_9BILA</name>
<accession>A0A819EC72</accession>
<dbReference type="Gene3D" id="3.90.176.10">
    <property type="entry name" value="Toxin ADP-ribosyltransferase, Chain A, domain 1"/>
    <property type="match status" value="1"/>
</dbReference>
<dbReference type="PROSITE" id="PS51996">
    <property type="entry name" value="TR_MART"/>
    <property type="match status" value="1"/>
</dbReference>
<evidence type="ECO:0000259" key="4">
    <source>
        <dbReference type="Pfam" id="PF03496"/>
    </source>
</evidence>
<dbReference type="PANTHER" id="PTHR45641">
    <property type="entry name" value="TETRATRICOPEPTIDE REPEAT PROTEIN (AFU_ORTHOLOGUE AFUA_6G03870)"/>
    <property type="match status" value="1"/>
</dbReference>
<feature type="repeat" description="TPR" evidence="3">
    <location>
        <begin position="586"/>
        <end position="619"/>
    </location>
</feature>
<evidence type="ECO:0000256" key="2">
    <source>
        <dbReference type="ARBA" id="ARBA00022803"/>
    </source>
</evidence>
<evidence type="ECO:0000313" key="6">
    <source>
        <dbReference type="Proteomes" id="UP000663823"/>
    </source>
</evidence>
<dbReference type="PROSITE" id="PS50005">
    <property type="entry name" value="TPR"/>
    <property type="match status" value="5"/>
</dbReference>
<organism evidence="5 6">
    <name type="scientific">Rotaria sordida</name>
    <dbReference type="NCBI Taxonomy" id="392033"/>
    <lineage>
        <taxon>Eukaryota</taxon>
        <taxon>Metazoa</taxon>
        <taxon>Spiralia</taxon>
        <taxon>Gnathifera</taxon>
        <taxon>Rotifera</taxon>
        <taxon>Eurotatoria</taxon>
        <taxon>Bdelloidea</taxon>
        <taxon>Philodinida</taxon>
        <taxon>Philodinidae</taxon>
        <taxon>Rotaria</taxon>
    </lineage>
</organism>
<dbReference type="SMART" id="SM00028">
    <property type="entry name" value="TPR"/>
    <property type="match status" value="16"/>
</dbReference>
<dbReference type="Pfam" id="PF03496">
    <property type="entry name" value="ADPrib_exo_Tox"/>
    <property type="match status" value="1"/>
</dbReference>
<gene>
    <name evidence="5" type="ORF">OTI717_LOCUS21011</name>
</gene>
<evidence type="ECO:0000256" key="3">
    <source>
        <dbReference type="PROSITE-ProRule" id="PRU00339"/>
    </source>
</evidence>
<keyword evidence="2 3" id="KW-0802">TPR repeat</keyword>
<feature type="repeat" description="TPR" evidence="3">
    <location>
        <begin position="1226"/>
        <end position="1259"/>
    </location>
</feature>
<comment type="caution">
    <text evidence="5">The sequence shown here is derived from an EMBL/GenBank/DDBJ whole genome shotgun (WGS) entry which is preliminary data.</text>
</comment>
<feature type="domain" description="ADP ribosyltransferase" evidence="4">
    <location>
        <begin position="305"/>
        <end position="388"/>
    </location>
</feature>
<feature type="repeat" description="TPR" evidence="3">
    <location>
        <begin position="973"/>
        <end position="1006"/>
    </location>
</feature>